<reference evidence="1 2" key="1">
    <citation type="journal article" date="2011" name="Stand. Genomic Sci.">
        <title>Complete genome of the onion pathogen Enterobacter cloacae EcWSU1.</title>
        <authorList>
            <person name="Humann J.L."/>
            <person name="Wildung M."/>
            <person name="Cheng C.H."/>
            <person name="Lee T."/>
            <person name="Stewart J.E."/>
            <person name="Drew J.C."/>
            <person name="Triplett E.W."/>
            <person name="Main D."/>
            <person name="Schroeder B.K."/>
        </authorList>
    </citation>
    <scope>NUCLEOTIDE SEQUENCE [LARGE SCALE GENOMIC DNA]</scope>
    <source>
        <strain evidence="1 2">EcWSU1</strain>
    </source>
</reference>
<accession>G8LN99</accession>
<dbReference type="Proteomes" id="UP000007838">
    <property type="component" value="Chromosome"/>
</dbReference>
<dbReference type="AlphaFoldDB" id="G8LN99"/>
<organism evidence="1 2">
    <name type="scientific">Enterobacter ludwigii</name>
    <dbReference type="NCBI Taxonomy" id="299767"/>
    <lineage>
        <taxon>Bacteria</taxon>
        <taxon>Pseudomonadati</taxon>
        <taxon>Pseudomonadota</taxon>
        <taxon>Gammaproteobacteria</taxon>
        <taxon>Enterobacterales</taxon>
        <taxon>Enterobacteriaceae</taxon>
        <taxon>Enterobacter</taxon>
        <taxon>Enterobacter cloacae complex</taxon>
    </lineage>
</organism>
<dbReference type="KEGG" id="eec:EcWSU1_03361"/>
<gene>
    <name evidence="1" type="ORF">EcWSU1_03361</name>
</gene>
<evidence type="ECO:0000313" key="1">
    <source>
        <dbReference type="EMBL" id="AEW74789.1"/>
    </source>
</evidence>
<dbReference type="HOGENOM" id="CLU_3364744_0_0_6"/>
<sequence>MKKTTPRFNRQYLIPDSAGWRYAYPACKTSPAGKV</sequence>
<name>G8LN99_9ENTR</name>
<evidence type="ECO:0000313" key="2">
    <source>
        <dbReference type="Proteomes" id="UP000007838"/>
    </source>
</evidence>
<protein>
    <submittedName>
        <fullName evidence="1">Uncharacterized protein</fullName>
    </submittedName>
</protein>
<dbReference type="EMBL" id="CP002886">
    <property type="protein sequence ID" value="AEW74789.1"/>
    <property type="molecule type" value="Genomic_DNA"/>
</dbReference>
<proteinExistence type="predicted"/>